<evidence type="ECO:0000313" key="10">
    <source>
        <dbReference type="EMBL" id="HIT77121.1"/>
    </source>
</evidence>
<dbReference type="GO" id="GO:0005886">
    <property type="term" value="C:plasma membrane"/>
    <property type="evidence" value="ECO:0007669"/>
    <property type="project" value="UniProtKB-SubCell"/>
</dbReference>
<comment type="subcellular location">
    <subcellularLocation>
        <location evidence="2">Cell membrane</location>
        <topology evidence="2">Single-pass type II membrane protein</topology>
    </subcellularLocation>
    <subcellularLocation>
        <location evidence="7">Membrane</location>
        <topology evidence="7">Single-pass type II membrane protein</topology>
    </subcellularLocation>
</comment>
<dbReference type="PRINTS" id="PR00727">
    <property type="entry name" value="LEADERPTASE"/>
</dbReference>
<evidence type="ECO:0000256" key="5">
    <source>
        <dbReference type="ARBA" id="ARBA00022801"/>
    </source>
</evidence>
<sequence length="250" mass="27199">MPPEPKSVGATVWGWTKELLIVVVLGLVVSTLLRTFVFQMFEIPSQSMEKTLLVGDRVAVQKITNYHRGDVVVFKDPGGWLPAQYTERGPAAKVLEFVGILPNSSDQYLIKRVIGMPGDTVICCDTEGRILVNGEPVDESEYLYSDADGIVAPSEINFEVTVPADRIFVMGDHRNASGDSRCHLSDLSASGIRGDVAFVPSDDVVGVAFAITYPLDRFGLLHRPSAFDQVPEPSEPAPAEPRIEPEGVVC</sequence>
<evidence type="ECO:0000256" key="3">
    <source>
        <dbReference type="ARBA" id="ARBA00009370"/>
    </source>
</evidence>
<dbReference type="InterPro" id="IPR036286">
    <property type="entry name" value="LexA/Signal_pep-like_sf"/>
</dbReference>
<keyword evidence="5 7" id="KW-0378">Hydrolase</keyword>
<keyword evidence="7" id="KW-0472">Membrane</keyword>
<evidence type="ECO:0000256" key="8">
    <source>
        <dbReference type="SAM" id="MobiDB-lite"/>
    </source>
</evidence>
<evidence type="ECO:0000256" key="7">
    <source>
        <dbReference type="RuleBase" id="RU362042"/>
    </source>
</evidence>
<dbReference type="GO" id="GO:0006465">
    <property type="term" value="P:signal peptide processing"/>
    <property type="evidence" value="ECO:0007669"/>
    <property type="project" value="InterPro"/>
</dbReference>
<evidence type="ECO:0000256" key="6">
    <source>
        <dbReference type="PIRSR" id="PIRSR600223-1"/>
    </source>
</evidence>
<protein>
    <recommendedName>
        <fullName evidence="4 7">Signal peptidase I</fullName>
        <ecNumber evidence="4 7">3.4.21.89</ecNumber>
    </recommendedName>
</protein>
<keyword evidence="7" id="KW-0645">Protease</keyword>
<dbReference type="Gene3D" id="2.10.109.10">
    <property type="entry name" value="Umud Fragment, subunit A"/>
    <property type="match status" value="1"/>
</dbReference>
<reference evidence="10" key="1">
    <citation type="submission" date="2020-10" db="EMBL/GenBank/DDBJ databases">
        <authorList>
            <person name="Gilroy R."/>
        </authorList>
    </citation>
    <scope>NUCLEOTIDE SEQUENCE</scope>
    <source>
        <strain evidence="10">ChiGjej1B1-24693</strain>
    </source>
</reference>
<reference evidence="10" key="2">
    <citation type="journal article" date="2021" name="PeerJ">
        <title>Extensive microbial diversity within the chicken gut microbiome revealed by metagenomics and culture.</title>
        <authorList>
            <person name="Gilroy R."/>
            <person name="Ravi A."/>
            <person name="Getino M."/>
            <person name="Pursley I."/>
            <person name="Horton D.L."/>
            <person name="Alikhan N.F."/>
            <person name="Baker D."/>
            <person name="Gharbi K."/>
            <person name="Hall N."/>
            <person name="Watson M."/>
            <person name="Adriaenssens E.M."/>
            <person name="Foster-Nyarko E."/>
            <person name="Jarju S."/>
            <person name="Secka A."/>
            <person name="Antonio M."/>
            <person name="Oren A."/>
            <person name="Chaudhuri R.R."/>
            <person name="La Ragione R."/>
            <person name="Hildebrand F."/>
            <person name="Pallen M.J."/>
        </authorList>
    </citation>
    <scope>NUCLEOTIDE SEQUENCE</scope>
    <source>
        <strain evidence="10">ChiGjej1B1-24693</strain>
    </source>
</reference>
<feature type="active site" evidence="6">
    <location>
        <position position="47"/>
    </location>
</feature>
<dbReference type="Pfam" id="PF10502">
    <property type="entry name" value="Peptidase_S26"/>
    <property type="match status" value="1"/>
</dbReference>
<feature type="active site" evidence="6">
    <location>
        <position position="111"/>
    </location>
</feature>
<evidence type="ECO:0000256" key="1">
    <source>
        <dbReference type="ARBA" id="ARBA00000677"/>
    </source>
</evidence>
<gene>
    <name evidence="10" type="primary">lepB</name>
    <name evidence="10" type="ORF">IAA98_16200</name>
</gene>
<dbReference type="CDD" id="cd06530">
    <property type="entry name" value="S26_SPase_I"/>
    <property type="match status" value="1"/>
</dbReference>
<dbReference type="AlphaFoldDB" id="A0A9D1H0U5"/>
<dbReference type="PROSITE" id="PS00761">
    <property type="entry name" value="SPASE_I_3"/>
    <property type="match status" value="1"/>
</dbReference>
<dbReference type="GO" id="GO:0004252">
    <property type="term" value="F:serine-type endopeptidase activity"/>
    <property type="evidence" value="ECO:0007669"/>
    <property type="project" value="InterPro"/>
</dbReference>
<dbReference type="SUPFAM" id="SSF51306">
    <property type="entry name" value="LexA/Signal peptidase"/>
    <property type="match status" value="1"/>
</dbReference>
<dbReference type="EC" id="3.4.21.89" evidence="4 7"/>
<comment type="similarity">
    <text evidence="3 7">Belongs to the peptidase S26 family.</text>
</comment>
<feature type="transmembrane region" description="Helical" evidence="7">
    <location>
        <begin position="20"/>
        <end position="41"/>
    </location>
</feature>
<dbReference type="NCBIfam" id="TIGR02227">
    <property type="entry name" value="sigpep_I_bact"/>
    <property type="match status" value="1"/>
</dbReference>
<dbReference type="EMBL" id="DVLP01000463">
    <property type="protein sequence ID" value="HIT77121.1"/>
    <property type="molecule type" value="Genomic_DNA"/>
</dbReference>
<feature type="region of interest" description="Disordered" evidence="8">
    <location>
        <begin position="229"/>
        <end position="250"/>
    </location>
</feature>
<dbReference type="GO" id="GO:0009003">
    <property type="term" value="F:signal peptidase activity"/>
    <property type="evidence" value="ECO:0007669"/>
    <property type="project" value="UniProtKB-EC"/>
</dbReference>
<evidence type="ECO:0000259" key="9">
    <source>
        <dbReference type="Pfam" id="PF10502"/>
    </source>
</evidence>
<dbReference type="PANTHER" id="PTHR43390:SF1">
    <property type="entry name" value="CHLOROPLAST PROCESSING PEPTIDASE"/>
    <property type="match status" value="1"/>
</dbReference>
<evidence type="ECO:0000256" key="2">
    <source>
        <dbReference type="ARBA" id="ARBA00004401"/>
    </source>
</evidence>
<keyword evidence="7" id="KW-1133">Transmembrane helix</keyword>
<dbReference type="InterPro" id="IPR000223">
    <property type="entry name" value="Pept_S26A_signal_pept_1"/>
</dbReference>
<comment type="caution">
    <text evidence="10">The sequence shown here is derived from an EMBL/GenBank/DDBJ whole genome shotgun (WGS) entry which is preliminary data.</text>
</comment>
<name>A0A9D1H0U5_9ACTN</name>
<dbReference type="PANTHER" id="PTHR43390">
    <property type="entry name" value="SIGNAL PEPTIDASE I"/>
    <property type="match status" value="1"/>
</dbReference>
<comment type="catalytic activity">
    <reaction evidence="1 7">
        <text>Cleavage of hydrophobic, N-terminal signal or leader sequences from secreted and periplasmic proteins.</text>
        <dbReference type="EC" id="3.4.21.89"/>
    </reaction>
</comment>
<feature type="domain" description="Peptidase S26" evidence="9">
    <location>
        <begin position="18"/>
        <end position="211"/>
    </location>
</feature>
<dbReference type="Proteomes" id="UP000886842">
    <property type="component" value="Unassembled WGS sequence"/>
</dbReference>
<accession>A0A9D1H0U5</accession>
<evidence type="ECO:0000256" key="4">
    <source>
        <dbReference type="ARBA" id="ARBA00013208"/>
    </source>
</evidence>
<feature type="compositionally biased region" description="Basic and acidic residues" evidence="8">
    <location>
        <begin position="241"/>
        <end position="250"/>
    </location>
</feature>
<dbReference type="InterPro" id="IPR019533">
    <property type="entry name" value="Peptidase_S26"/>
</dbReference>
<evidence type="ECO:0000313" key="11">
    <source>
        <dbReference type="Proteomes" id="UP000886842"/>
    </source>
</evidence>
<dbReference type="InterPro" id="IPR019758">
    <property type="entry name" value="Pept_S26A_signal_pept_1_CS"/>
</dbReference>
<proteinExistence type="inferred from homology"/>
<keyword evidence="7" id="KW-0812">Transmembrane</keyword>
<organism evidence="10 11">
    <name type="scientific">Candidatus Avipropionibacterium avicola</name>
    <dbReference type="NCBI Taxonomy" id="2840701"/>
    <lineage>
        <taxon>Bacteria</taxon>
        <taxon>Bacillati</taxon>
        <taxon>Actinomycetota</taxon>
        <taxon>Actinomycetes</taxon>
        <taxon>Propionibacteriales</taxon>
        <taxon>Propionibacteriaceae</taxon>
        <taxon>Propionibacteriaceae incertae sedis</taxon>
        <taxon>Candidatus Avipropionibacterium</taxon>
    </lineage>
</organism>